<keyword evidence="9" id="KW-1185">Reference proteome</keyword>
<reference evidence="8 9" key="1">
    <citation type="submission" date="2019-03" db="EMBL/GenBank/DDBJ databases">
        <title>Genomics of glacier-inhabiting Cryobacterium strains.</title>
        <authorList>
            <person name="Liu Q."/>
            <person name="Xin Y.-H."/>
        </authorList>
    </citation>
    <scope>NUCLEOTIDE SEQUENCE [LARGE SCALE GENOMIC DNA]</scope>
    <source>
        <strain evidence="8 9">MDB2-B</strain>
    </source>
</reference>
<feature type="compositionally biased region" description="Low complexity" evidence="6">
    <location>
        <begin position="400"/>
        <end position="424"/>
    </location>
</feature>
<keyword evidence="1" id="KW-0285">Flavoprotein</keyword>
<keyword evidence="4" id="KW-0503">Monooxygenase</keyword>
<proteinExistence type="inferred from homology"/>
<name>A0ABY2I7M8_9MICO</name>
<keyword evidence="3" id="KW-0560">Oxidoreductase</keyword>
<dbReference type="RefSeq" id="WP_134536265.1">
    <property type="nucleotide sequence ID" value="NZ_SOFG01000024.1"/>
</dbReference>
<feature type="region of interest" description="Disordered" evidence="6">
    <location>
        <begin position="397"/>
        <end position="434"/>
    </location>
</feature>
<evidence type="ECO:0000256" key="4">
    <source>
        <dbReference type="ARBA" id="ARBA00023033"/>
    </source>
</evidence>
<evidence type="ECO:0000256" key="5">
    <source>
        <dbReference type="ARBA" id="ARBA00033748"/>
    </source>
</evidence>
<dbReference type="InterPro" id="IPR016215">
    <property type="entry name" value="NTA_MOA"/>
</dbReference>
<dbReference type="InterPro" id="IPR036661">
    <property type="entry name" value="Luciferase-like_sf"/>
</dbReference>
<evidence type="ECO:0000256" key="1">
    <source>
        <dbReference type="ARBA" id="ARBA00022630"/>
    </source>
</evidence>
<dbReference type="Gene3D" id="3.20.20.30">
    <property type="entry name" value="Luciferase-like domain"/>
    <property type="match status" value="1"/>
</dbReference>
<evidence type="ECO:0000313" key="8">
    <source>
        <dbReference type="EMBL" id="TFB83702.1"/>
    </source>
</evidence>
<protein>
    <submittedName>
        <fullName evidence="8">LLM class flavin-dependent oxidoreductase</fullName>
    </submittedName>
</protein>
<dbReference type="EMBL" id="SOFG01000024">
    <property type="protein sequence ID" value="TFB83702.1"/>
    <property type="molecule type" value="Genomic_DNA"/>
</dbReference>
<dbReference type="SUPFAM" id="SSF51679">
    <property type="entry name" value="Bacterial luciferase-like"/>
    <property type="match status" value="1"/>
</dbReference>
<gene>
    <name evidence="8" type="ORF">E3O44_17710</name>
</gene>
<keyword evidence="2" id="KW-0288">FMN</keyword>
<dbReference type="InterPro" id="IPR051260">
    <property type="entry name" value="Diverse_substr_monoxygenases"/>
</dbReference>
<dbReference type="PIRSF" id="PIRSF000337">
    <property type="entry name" value="NTA_MOA"/>
    <property type="match status" value="1"/>
</dbReference>
<comment type="caution">
    <text evidence="8">The sequence shown here is derived from an EMBL/GenBank/DDBJ whole genome shotgun (WGS) entry which is preliminary data.</text>
</comment>
<dbReference type="InterPro" id="IPR011251">
    <property type="entry name" value="Luciferase-like_dom"/>
</dbReference>
<organism evidence="8 9">
    <name type="scientific">Cryobacterium algoricola</name>
    <dbReference type="NCBI Taxonomy" id="1259183"/>
    <lineage>
        <taxon>Bacteria</taxon>
        <taxon>Bacillati</taxon>
        <taxon>Actinomycetota</taxon>
        <taxon>Actinomycetes</taxon>
        <taxon>Micrococcales</taxon>
        <taxon>Microbacteriaceae</taxon>
        <taxon>Cryobacterium</taxon>
    </lineage>
</organism>
<feature type="domain" description="Luciferase-like" evidence="7">
    <location>
        <begin position="26"/>
        <end position="313"/>
    </location>
</feature>
<dbReference type="PANTHER" id="PTHR30011:SF16">
    <property type="entry name" value="C2H2 FINGER DOMAIN TRANSCRIPTION FACTOR (EUROFUNG)-RELATED"/>
    <property type="match status" value="1"/>
</dbReference>
<evidence type="ECO:0000313" key="9">
    <source>
        <dbReference type="Proteomes" id="UP000297608"/>
    </source>
</evidence>
<evidence type="ECO:0000256" key="6">
    <source>
        <dbReference type="SAM" id="MobiDB-lite"/>
    </source>
</evidence>
<evidence type="ECO:0000256" key="3">
    <source>
        <dbReference type="ARBA" id="ARBA00023002"/>
    </source>
</evidence>
<evidence type="ECO:0000256" key="2">
    <source>
        <dbReference type="ARBA" id="ARBA00022643"/>
    </source>
</evidence>
<dbReference type="Proteomes" id="UP000297608">
    <property type="component" value="Unassembled WGS sequence"/>
</dbReference>
<sequence>MTSPLYLGIALDGAGWHPSAWREPDARPADLFHLDYWVALVRAAEAAGIDLVTIEDSFGLQSTGFGGIDPRRDEVRGRLDALLLATAIAPHTSTIGLIPTITTTHTEPFHVATGVQTLDFVSDGRAGWRVQVSGRAHEAAHVGRRTLPALDPALVARGTDPAQTALLEDLFGEARDTVEVARRLWDSWEDDAVIRDVETGRFVDRDKLHYIDFVGDRFTVKGPSITPRPPQGQPLVYALAHQKVPYELAVAGADIVGITPHDDAHLVAILGQLDTAAQDVSRGADEPLRVWTEISVLIGETADAALATLDRLNATHGEPWTSDTVILADTAEAVAAQLLHWHSLGIDGVRLRPARLPDDLTAITERVVPLLRAAGVLDRPIGAATLRARLGFGRPESRYASPTAPAARATAAADSEADPAADSTVELDLTGSIR</sequence>
<evidence type="ECO:0000259" key="7">
    <source>
        <dbReference type="Pfam" id="PF00296"/>
    </source>
</evidence>
<dbReference type="PANTHER" id="PTHR30011">
    <property type="entry name" value="ALKANESULFONATE MONOOXYGENASE-RELATED"/>
    <property type="match status" value="1"/>
</dbReference>
<dbReference type="Pfam" id="PF00296">
    <property type="entry name" value="Bac_luciferase"/>
    <property type="match status" value="1"/>
</dbReference>
<comment type="similarity">
    <text evidence="5">Belongs to the NtaA/SnaA/DszA monooxygenase family.</text>
</comment>
<accession>A0ABY2I7M8</accession>